<dbReference type="PANTHER" id="PTHR30595:SF6">
    <property type="entry name" value="SCHLAFEN ALBA-2 DOMAIN-CONTAINING PROTEIN"/>
    <property type="match status" value="1"/>
</dbReference>
<accession>A0AAJ6BEM1</accession>
<evidence type="ECO:0000313" key="2">
    <source>
        <dbReference type="EMBL" id="WEK34188.1"/>
    </source>
</evidence>
<dbReference type="InterPro" id="IPR038475">
    <property type="entry name" value="RecG_C_sf"/>
</dbReference>
<organism evidence="2 3">
    <name type="scientific">Candidatus Pseudobacter hemicellulosilyticus</name>
    <dbReference type="NCBI Taxonomy" id="3121375"/>
    <lineage>
        <taxon>Bacteria</taxon>
        <taxon>Pseudomonadati</taxon>
        <taxon>Bacteroidota</taxon>
        <taxon>Chitinophagia</taxon>
        <taxon>Chitinophagales</taxon>
        <taxon>Chitinophagaceae</taxon>
        <taxon>Pseudobacter</taxon>
    </lineage>
</organism>
<dbReference type="Gene3D" id="3.30.565.60">
    <property type="match status" value="1"/>
</dbReference>
<dbReference type="InterPro" id="IPR002125">
    <property type="entry name" value="CMP_dCMP_dom"/>
</dbReference>
<feature type="domain" description="CMP/dCMP-type deaminase" evidence="1">
    <location>
        <begin position="8"/>
        <end position="139"/>
    </location>
</feature>
<evidence type="ECO:0000313" key="3">
    <source>
        <dbReference type="Proteomes" id="UP001220610"/>
    </source>
</evidence>
<dbReference type="Proteomes" id="UP001220610">
    <property type="component" value="Chromosome"/>
</dbReference>
<dbReference type="EMBL" id="CP119311">
    <property type="protein sequence ID" value="WEK34188.1"/>
    <property type="molecule type" value="Genomic_DNA"/>
</dbReference>
<dbReference type="SUPFAM" id="SSF53927">
    <property type="entry name" value="Cytidine deaminase-like"/>
    <property type="match status" value="1"/>
</dbReference>
<dbReference type="PANTHER" id="PTHR30595">
    <property type="entry name" value="GLPR-RELATED TRANSCRIPTIONAL REPRESSOR"/>
    <property type="match status" value="1"/>
</dbReference>
<gene>
    <name evidence="2" type="ORF">P0Y53_17005</name>
</gene>
<evidence type="ECO:0000259" key="1">
    <source>
        <dbReference type="PROSITE" id="PS51747"/>
    </source>
</evidence>
<sequence>MAKENGDFDPRKYMELAINVMNQSIQEPRQDKTSPKVGAVLIKSNGQEETAFRGELRHGDHAEFTLLERKNRSVSLEGAILFATLEPCAPGARKHPKLGCAERIVNARIKKVWIGIEDPDPTVDRKGIKYLLDHGIEVNLFDADLQEQIRQANKQFIEEAEERAKKAKIETQPLFLSEKEKVETKADTEDLSKDVIEDFISKANLNVKIDTLEYYRILAQIGILELKNDGYIPTGLGLLLFGKRPQLVYQNALIRATFKTSGRGEDIETIEGPLVSQADKVQSWYENHIGKQIDRTSVERRVIHDYPLVVFREAIINAIVHRDYDIDGAPIYFEINDEAIVIKSPGKPVEPLTLEQIKKFNAPSLSRNPKIMYVFDQMELVEQRGLGFQTIKDLPQKHNLPLPLVTYEAPYMVFSFPRNIEAVKKVSTNPNIAQLTDAQIQGYEWLKLVGQASTREYSSHFNISYKTAQRHLAAMKALDLLGDNGEESNSPNYEYIVNE</sequence>
<dbReference type="GO" id="GO:0005524">
    <property type="term" value="F:ATP binding"/>
    <property type="evidence" value="ECO:0007669"/>
    <property type="project" value="UniProtKB-KW"/>
</dbReference>
<dbReference type="Pfam" id="PF13749">
    <property type="entry name" value="HATPase_c_4"/>
    <property type="match status" value="1"/>
</dbReference>
<dbReference type="InterPro" id="IPR016193">
    <property type="entry name" value="Cytidine_deaminase-like"/>
</dbReference>
<keyword evidence="2" id="KW-0067">ATP-binding</keyword>
<dbReference type="Gene3D" id="3.40.140.10">
    <property type="entry name" value="Cytidine Deaminase, domain 2"/>
    <property type="match status" value="1"/>
</dbReference>
<keyword evidence="2" id="KW-0547">Nucleotide-binding</keyword>
<dbReference type="GO" id="GO:0003824">
    <property type="term" value="F:catalytic activity"/>
    <property type="evidence" value="ECO:0007669"/>
    <property type="project" value="InterPro"/>
</dbReference>
<reference evidence="2" key="1">
    <citation type="submission" date="2023-03" db="EMBL/GenBank/DDBJ databases">
        <title>Andean soil-derived lignocellulolytic bacterial consortium as a source of novel taxa and putative plastic-active enzymes.</title>
        <authorList>
            <person name="Diaz-Garcia L."/>
            <person name="Chuvochina M."/>
            <person name="Feuerriegel G."/>
            <person name="Bunk B."/>
            <person name="Sproer C."/>
            <person name="Streit W.R."/>
            <person name="Rodriguez L.M."/>
            <person name="Overmann J."/>
            <person name="Jimenez D.J."/>
        </authorList>
    </citation>
    <scope>NUCLEOTIDE SEQUENCE</scope>
    <source>
        <strain evidence="2">MAG 7</strain>
    </source>
</reference>
<proteinExistence type="predicted"/>
<dbReference type="Pfam" id="PF00383">
    <property type="entry name" value="dCMP_cyt_deam_1"/>
    <property type="match status" value="1"/>
</dbReference>
<dbReference type="PROSITE" id="PS51747">
    <property type="entry name" value="CYT_DCMP_DEAMINASES_2"/>
    <property type="match status" value="1"/>
</dbReference>
<dbReference type="AlphaFoldDB" id="A0AAJ6BEM1"/>
<name>A0AAJ6BEM1_9BACT</name>
<protein>
    <submittedName>
        <fullName evidence="2">ATP-binding protein</fullName>
    </submittedName>
</protein>